<reference evidence="2 3" key="1">
    <citation type="submission" date="2019-03" db="EMBL/GenBank/DDBJ databases">
        <title>Single cell metagenomics reveals metabolic interactions within the superorganism composed of flagellate Streblomastix strix and complex community of Bacteroidetes bacteria on its surface.</title>
        <authorList>
            <person name="Treitli S.C."/>
            <person name="Kolisko M."/>
            <person name="Husnik F."/>
            <person name="Keeling P."/>
            <person name="Hampl V."/>
        </authorList>
    </citation>
    <scope>NUCLEOTIDE SEQUENCE [LARGE SCALE GENOMIC DNA]</scope>
    <source>
        <strain evidence="2">ST1C</strain>
    </source>
</reference>
<evidence type="ECO:0000313" key="2">
    <source>
        <dbReference type="EMBL" id="KAA6389534.1"/>
    </source>
</evidence>
<feature type="region of interest" description="Disordered" evidence="1">
    <location>
        <begin position="1"/>
        <end position="44"/>
    </location>
</feature>
<evidence type="ECO:0000256" key="1">
    <source>
        <dbReference type="SAM" id="MobiDB-lite"/>
    </source>
</evidence>
<organism evidence="2 3">
    <name type="scientific">Streblomastix strix</name>
    <dbReference type="NCBI Taxonomy" id="222440"/>
    <lineage>
        <taxon>Eukaryota</taxon>
        <taxon>Metamonada</taxon>
        <taxon>Preaxostyla</taxon>
        <taxon>Oxymonadida</taxon>
        <taxon>Streblomastigidae</taxon>
        <taxon>Streblomastix</taxon>
    </lineage>
</organism>
<sequence>MGMESSQRNSQNETEDAITSPSQFIQYEKMDKEKDRNSGKASREANKKMNYLGLQFQQALLFLNIMNNKEAKVTVQRGWNATFIMDKTTIPDIIWCITKLRSNISANLIQMPSQMKMTTDALSHGWGSTLEKDKEMISVAHGTQNIRQVKQMSNSKVVKAIIQGL</sequence>
<evidence type="ECO:0000313" key="3">
    <source>
        <dbReference type="Proteomes" id="UP000324800"/>
    </source>
</evidence>
<protein>
    <submittedName>
        <fullName evidence="2">Uncharacterized protein</fullName>
    </submittedName>
</protein>
<dbReference type="EMBL" id="SNRW01003549">
    <property type="protein sequence ID" value="KAA6389534.1"/>
    <property type="molecule type" value="Genomic_DNA"/>
</dbReference>
<feature type="compositionally biased region" description="Basic and acidic residues" evidence="1">
    <location>
        <begin position="28"/>
        <end position="44"/>
    </location>
</feature>
<dbReference type="AlphaFoldDB" id="A0A5J4W3H3"/>
<proteinExistence type="predicted"/>
<name>A0A5J4W3H3_9EUKA</name>
<accession>A0A5J4W3H3</accession>
<comment type="caution">
    <text evidence="2">The sequence shown here is derived from an EMBL/GenBank/DDBJ whole genome shotgun (WGS) entry which is preliminary data.</text>
</comment>
<gene>
    <name evidence="2" type="ORF">EZS28_014936</name>
</gene>
<feature type="compositionally biased region" description="Polar residues" evidence="1">
    <location>
        <begin position="1"/>
        <end position="25"/>
    </location>
</feature>
<dbReference type="Proteomes" id="UP000324800">
    <property type="component" value="Unassembled WGS sequence"/>
</dbReference>